<evidence type="ECO:0000313" key="1">
    <source>
        <dbReference type="EMBL" id="GIX85934.1"/>
    </source>
</evidence>
<name>A0AAV4NQT6_CAEEX</name>
<protein>
    <submittedName>
        <fullName evidence="1">Uncharacterized protein</fullName>
    </submittedName>
</protein>
<dbReference type="EMBL" id="BPLR01021106">
    <property type="protein sequence ID" value="GIX85934.1"/>
    <property type="molecule type" value="Genomic_DNA"/>
</dbReference>
<sequence>MLPSRSQRIFAIVETETKNSVGVLSNITAATLRARSISRNKTLSFQQRSSLLIKLQSAKWVLDKTQTKRGEPKDLFGRVDTREDAFYARGQSSLRFPAQSMEKN</sequence>
<proteinExistence type="predicted"/>
<dbReference type="Proteomes" id="UP001054945">
    <property type="component" value="Unassembled WGS sequence"/>
</dbReference>
<dbReference type="AlphaFoldDB" id="A0AAV4NQT6"/>
<evidence type="ECO:0000313" key="2">
    <source>
        <dbReference type="Proteomes" id="UP001054945"/>
    </source>
</evidence>
<comment type="caution">
    <text evidence="1">The sequence shown here is derived from an EMBL/GenBank/DDBJ whole genome shotgun (WGS) entry which is preliminary data.</text>
</comment>
<keyword evidence="2" id="KW-1185">Reference proteome</keyword>
<reference evidence="1 2" key="1">
    <citation type="submission" date="2021-06" db="EMBL/GenBank/DDBJ databases">
        <title>Caerostris extrusa draft genome.</title>
        <authorList>
            <person name="Kono N."/>
            <person name="Arakawa K."/>
        </authorList>
    </citation>
    <scope>NUCLEOTIDE SEQUENCE [LARGE SCALE GENOMIC DNA]</scope>
</reference>
<organism evidence="1 2">
    <name type="scientific">Caerostris extrusa</name>
    <name type="common">Bark spider</name>
    <name type="synonym">Caerostris bankana</name>
    <dbReference type="NCBI Taxonomy" id="172846"/>
    <lineage>
        <taxon>Eukaryota</taxon>
        <taxon>Metazoa</taxon>
        <taxon>Ecdysozoa</taxon>
        <taxon>Arthropoda</taxon>
        <taxon>Chelicerata</taxon>
        <taxon>Arachnida</taxon>
        <taxon>Araneae</taxon>
        <taxon>Araneomorphae</taxon>
        <taxon>Entelegynae</taxon>
        <taxon>Araneoidea</taxon>
        <taxon>Araneidae</taxon>
        <taxon>Caerostris</taxon>
    </lineage>
</organism>
<accession>A0AAV4NQT6</accession>
<gene>
    <name evidence="1" type="ORF">CEXT_271891</name>
</gene>